<proteinExistence type="predicted"/>
<evidence type="ECO:0000313" key="9">
    <source>
        <dbReference type="EMBL" id="KXG77894.1"/>
    </source>
</evidence>
<comment type="pathway">
    <text evidence="2">Quinol/quinone metabolism; menaquinone biosynthesis.</text>
</comment>
<dbReference type="GO" id="GO:0009234">
    <property type="term" value="P:menaquinone biosynthetic process"/>
    <property type="evidence" value="ECO:0007669"/>
    <property type="project" value="UniProtKB-UniPathway"/>
</dbReference>
<dbReference type="GO" id="GO:0042371">
    <property type="term" value="P:vitamin K biosynthetic process"/>
    <property type="evidence" value="ECO:0007669"/>
    <property type="project" value="TreeGrafter"/>
</dbReference>
<dbReference type="CDD" id="cd13962">
    <property type="entry name" value="PT_UbiA_UBIAD1"/>
    <property type="match status" value="1"/>
</dbReference>
<evidence type="ECO:0000256" key="8">
    <source>
        <dbReference type="SAM" id="Phobius"/>
    </source>
</evidence>
<protein>
    <submittedName>
        <fullName evidence="9">1,4-dihydroxy-2-naphthoate octaprenyltransferase</fullName>
        <ecNumber evidence="9">2.5.1.74</ecNumber>
    </submittedName>
</protein>
<dbReference type="GO" id="GO:0016020">
    <property type="term" value="C:membrane"/>
    <property type="evidence" value="ECO:0007669"/>
    <property type="project" value="UniProtKB-SubCell"/>
</dbReference>
<feature type="transmembrane region" description="Helical" evidence="8">
    <location>
        <begin position="115"/>
        <end position="131"/>
    </location>
</feature>
<organism evidence="9 10">
    <name type="scientific">Thermotalea metallivorans</name>
    <dbReference type="NCBI Taxonomy" id="520762"/>
    <lineage>
        <taxon>Bacteria</taxon>
        <taxon>Bacillati</taxon>
        <taxon>Bacillota</taxon>
        <taxon>Clostridia</taxon>
        <taxon>Peptostreptococcales</taxon>
        <taxon>Thermotaleaceae</taxon>
        <taxon>Thermotalea</taxon>
    </lineage>
</organism>
<keyword evidence="10" id="KW-1185">Reference proteome</keyword>
<sequence length="294" mass="33700">MKYLKAIWKALRPFSFTIAFISCLLGIVLAWREGYADFHKAFLIILSGILLQSGVNLVNDFFEFKQGKLENKIACFHIFGREREWTEICIFIAGLLCFACTVPIGLYLVYRSGMQLFYLGVIGFVGGYFYTGEPFNYKRRGLAVVFVFFLMGVFMIYGSYYAMTAKFSMEVLWISLPISLLVSLLLLSNELRDYERDKERDIRTLTVRIGYQKGKMLYVVFVIAAAVFTIIFVYCSILPKMCLFVLLSLSVAKRAYSYIDQKPKLRMPLTPLTAKFHFLFGLLLIVGLLVDHGA</sequence>
<keyword evidence="6 8" id="KW-1133">Transmembrane helix</keyword>
<comment type="subcellular location">
    <subcellularLocation>
        <location evidence="1">Membrane</location>
        <topology evidence="1">Multi-pass membrane protein</topology>
    </subcellularLocation>
</comment>
<dbReference type="PATRIC" id="fig|520762.4.peg.393"/>
<dbReference type="Gene3D" id="1.10.357.140">
    <property type="entry name" value="UbiA prenyltransferase"/>
    <property type="match status" value="1"/>
</dbReference>
<dbReference type="RefSeq" id="WP_068554490.1">
    <property type="nucleotide sequence ID" value="NZ_LOEE01000009.1"/>
</dbReference>
<dbReference type="InterPro" id="IPR026046">
    <property type="entry name" value="UBIAD1"/>
</dbReference>
<evidence type="ECO:0000256" key="6">
    <source>
        <dbReference type="ARBA" id="ARBA00022989"/>
    </source>
</evidence>
<dbReference type="Pfam" id="PF01040">
    <property type="entry name" value="UbiA"/>
    <property type="match status" value="1"/>
</dbReference>
<evidence type="ECO:0000256" key="5">
    <source>
        <dbReference type="ARBA" id="ARBA00022692"/>
    </source>
</evidence>
<dbReference type="InterPro" id="IPR044878">
    <property type="entry name" value="UbiA_sf"/>
</dbReference>
<feature type="transmembrane region" description="Helical" evidence="8">
    <location>
        <begin position="143"/>
        <end position="163"/>
    </location>
</feature>
<dbReference type="PANTHER" id="PTHR13929">
    <property type="entry name" value="1,4-DIHYDROXY-2-NAPHTHOATE OCTAPRENYLTRANSFERASE"/>
    <property type="match status" value="1"/>
</dbReference>
<feature type="transmembrane region" description="Helical" evidence="8">
    <location>
        <begin position="88"/>
        <end position="109"/>
    </location>
</feature>
<evidence type="ECO:0000256" key="1">
    <source>
        <dbReference type="ARBA" id="ARBA00004141"/>
    </source>
</evidence>
<dbReference type="STRING" id="520762.AN619_03480"/>
<evidence type="ECO:0000256" key="7">
    <source>
        <dbReference type="ARBA" id="ARBA00023136"/>
    </source>
</evidence>
<keyword evidence="5 8" id="KW-0812">Transmembrane</keyword>
<feature type="transmembrane region" description="Helical" evidence="8">
    <location>
        <begin position="269"/>
        <end position="290"/>
    </location>
</feature>
<reference evidence="9 10" key="1">
    <citation type="submission" date="2015-12" db="EMBL/GenBank/DDBJ databases">
        <title>Draft genome sequence of the thermoanaerobe Thermotalea metallivorans, an isolate from the runoff channel of the Great Artesian Basin, Australia.</title>
        <authorList>
            <person name="Patel B.K."/>
        </authorList>
    </citation>
    <scope>NUCLEOTIDE SEQUENCE [LARGE SCALE GENOMIC DNA]</scope>
    <source>
        <strain evidence="9 10">B2-1</strain>
    </source>
</reference>
<dbReference type="EMBL" id="LOEE01000009">
    <property type="protein sequence ID" value="KXG77894.1"/>
    <property type="molecule type" value="Genomic_DNA"/>
</dbReference>
<feature type="transmembrane region" description="Helical" evidence="8">
    <location>
        <begin position="216"/>
        <end position="249"/>
    </location>
</feature>
<keyword evidence="7 8" id="KW-0472">Membrane</keyword>
<evidence type="ECO:0000256" key="2">
    <source>
        <dbReference type="ARBA" id="ARBA00004863"/>
    </source>
</evidence>
<dbReference type="PROSITE" id="PS51257">
    <property type="entry name" value="PROKAR_LIPOPROTEIN"/>
    <property type="match status" value="1"/>
</dbReference>
<comment type="caution">
    <text evidence="9">The sequence shown here is derived from an EMBL/GenBank/DDBJ whole genome shotgun (WGS) entry which is preliminary data.</text>
</comment>
<dbReference type="GO" id="GO:0046428">
    <property type="term" value="F:1,4-dihydroxy-2-naphthoate polyprenyltransferase activity"/>
    <property type="evidence" value="ECO:0007669"/>
    <property type="project" value="UniProtKB-EC"/>
</dbReference>
<dbReference type="EC" id="2.5.1.74" evidence="9"/>
<dbReference type="PIRSF" id="PIRSF005355">
    <property type="entry name" value="UBIAD1"/>
    <property type="match status" value="1"/>
</dbReference>
<accession>A0A140LBG9</accession>
<evidence type="ECO:0000313" key="10">
    <source>
        <dbReference type="Proteomes" id="UP000070456"/>
    </source>
</evidence>
<dbReference type="PANTHER" id="PTHR13929:SF0">
    <property type="entry name" value="UBIA PRENYLTRANSFERASE DOMAIN-CONTAINING PROTEIN 1"/>
    <property type="match status" value="1"/>
</dbReference>
<evidence type="ECO:0000256" key="4">
    <source>
        <dbReference type="ARBA" id="ARBA00022679"/>
    </source>
</evidence>
<name>A0A140LBG9_9FIRM</name>
<dbReference type="AlphaFoldDB" id="A0A140LBG9"/>
<evidence type="ECO:0000256" key="3">
    <source>
        <dbReference type="ARBA" id="ARBA00022428"/>
    </source>
</evidence>
<feature type="transmembrane region" description="Helical" evidence="8">
    <location>
        <begin position="40"/>
        <end position="62"/>
    </location>
</feature>
<feature type="transmembrane region" description="Helical" evidence="8">
    <location>
        <begin position="169"/>
        <end position="188"/>
    </location>
</feature>
<dbReference type="UniPathway" id="UPA00079"/>
<gene>
    <name evidence="9" type="primary">menA</name>
    <name evidence="9" type="ORF">AN619_03480</name>
</gene>
<keyword evidence="3" id="KW-0474">Menaquinone biosynthesis</keyword>
<dbReference type="InterPro" id="IPR000537">
    <property type="entry name" value="UbiA_prenyltransferase"/>
</dbReference>
<dbReference type="Proteomes" id="UP000070456">
    <property type="component" value="Unassembled WGS sequence"/>
</dbReference>
<keyword evidence="4 9" id="KW-0808">Transferase</keyword>